<organism evidence="2 3">
    <name type="scientific">Tanacetum coccineum</name>
    <dbReference type="NCBI Taxonomy" id="301880"/>
    <lineage>
        <taxon>Eukaryota</taxon>
        <taxon>Viridiplantae</taxon>
        <taxon>Streptophyta</taxon>
        <taxon>Embryophyta</taxon>
        <taxon>Tracheophyta</taxon>
        <taxon>Spermatophyta</taxon>
        <taxon>Magnoliopsida</taxon>
        <taxon>eudicotyledons</taxon>
        <taxon>Gunneridae</taxon>
        <taxon>Pentapetalae</taxon>
        <taxon>asterids</taxon>
        <taxon>campanulids</taxon>
        <taxon>Asterales</taxon>
        <taxon>Asteraceae</taxon>
        <taxon>Asteroideae</taxon>
        <taxon>Anthemideae</taxon>
        <taxon>Anthemidinae</taxon>
        <taxon>Tanacetum</taxon>
    </lineage>
</organism>
<evidence type="ECO:0000313" key="3">
    <source>
        <dbReference type="Proteomes" id="UP001151760"/>
    </source>
</evidence>
<name>A0ABQ5G6K8_9ASTR</name>
<feature type="region of interest" description="Disordered" evidence="1">
    <location>
        <begin position="664"/>
        <end position="687"/>
    </location>
</feature>
<evidence type="ECO:0000313" key="2">
    <source>
        <dbReference type="EMBL" id="GJT71270.1"/>
    </source>
</evidence>
<reference evidence="2" key="1">
    <citation type="journal article" date="2022" name="Int. J. Mol. Sci.">
        <title>Draft Genome of Tanacetum Coccineum: Genomic Comparison of Closely Related Tanacetum-Family Plants.</title>
        <authorList>
            <person name="Yamashiro T."/>
            <person name="Shiraishi A."/>
            <person name="Nakayama K."/>
            <person name="Satake H."/>
        </authorList>
    </citation>
    <scope>NUCLEOTIDE SEQUENCE</scope>
</reference>
<accession>A0ABQ5G6K8</accession>
<sequence length="687" mass="77937">METIQTFLKKFDHIPPEEKPMAFLLAEDKFLTIKHAIKEEHNQPEDIQELMLKLLNDLKICDGILLKQEEQAVQEEQEEQAAQSFILNWNFPTIDVDDDKHTILYRSSKAITPDLPSEEPDNSLSMEDEHLSIIPETESDKVIKSSVEDLFPIPSESKGIFEDICDVPFCDNDHFDAEFGLINSLLSRDISITSPKIDFLPGEFTEEGEIDIDILQIEDEILREKLLNVNLVIDKIEELNLTPSTPFVLKCPSFSPIPVMDSGFLIEEVDTFLVSKDSIPPGGGEIVFSPNVEDDDSFTFFRLFSRFSPTLRILLYFSPPGVKTPFLTPASPLRTGGISSGWNFHDCPDFEDSRARCIGYQEMDKIKAKWTNPSTRMKRGRKTEAGGVPVLYGPTRAHLIGRPLALMGYDKTFLETYILIKLLFSSMEVLIYYSAMLSAEILLHGTDSVAHGPAISARPQTRNSTFLIYLEKYGEESRYSVKFSKYPISPTKPIADEAANEKNVHTHSNDPMLSGEDSLKLNNLMEIYQIATEVLDLENTKTAQAQEISNEGLGDQEDPSKQGRKIDDIDQDAEVTLVDETHGRHDDPQMFDRDVFNGEEVFVAEQSEKSYEKYLILADNVQAMIEAVRLLAKRLQAREQEEVTDEEKARLFVELLKKRKKHFAALRAQEKRNKPPTKSQKKSAMPT</sequence>
<dbReference type="Proteomes" id="UP001151760">
    <property type="component" value="Unassembled WGS sequence"/>
</dbReference>
<gene>
    <name evidence="2" type="ORF">Tco_1030556</name>
</gene>
<feature type="region of interest" description="Disordered" evidence="1">
    <location>
        <begin position="547"/>
        <end position="570"/>
    </location>
</feature>
<keyword evidence="3" id="KW-1185">Reference proteome</keyword>
<proteinExistence type="predicted"/>
<comment type="caution">
    <text evidence="2">The sequence shown here is derived from an EMBL/GenBank/DDBJ whole genome shotgun (WGS) entry which is preliminary data.</text>
</comment>
<feature type="compositionally biased region" description="Basic and acidic residues" evidence="1">
    <location>
        <begin position="558"/>
        <end position="568"/>
    </location>
</feature>
<reference evidence="2" key="2">
    <citation type="submission" date="2022-01" db="EMBL/GenBank/DDBJ databases">
        <authorList>
            <person name="Yamashiro T."/>
            <person name="Shiraishi A."/>
            <person name="Satake H."/>
            <person name="Nakayama K."/>
        </authorList>
    </citation>
    <scope>NUCLEOTIDE SEQUENCE</scope>
</reference>
<dbReference type="EMBL" id="BQNB010018154">
    <property type="protein sequence ID" value="GJT71270.1"/>
    <property type="molecule type" value="Genomic_DNA"/>
</dbReference>
<protein>
    <submittedName>
        <fullName evidence="2">Uncharacterized protein</fullName>
    </submittedName>
</protein>
<evidence type="ECO:0000256" key="1">
    <source>
        <dbReference type="SAM" id="MobiDB-lite"/>
    </source>
</evidence>